<evidence type="ECO:0000256" key="7">
    <source>
        <dbReference type="ARBA" id="ARBA00023136"/>
    </source>
</evidence>
<dbReference type="GO" id="GO:0016020">
    <property type="term" value="C:membrane"/>
    <property type="evidence" value="ECO:0007669"/>
    <property type="project" value="UniProtKB-SubCell"/>
</dbReference>
<dbReference type="Proteomes" id="UP000242188">
    <property type="component" value="Unassembled WGS sequence"/>
</dbReference>
<keyword evidence="8" id="KW-0594">Phospholipid biosynthesis</keyword>
<evidence type="ECO:0000256" key="1">
    <source>
        <dbReference type="ARBA" id="ARBA00004370"/>
    </source>
</evidence>
<dbReference type="PROSITE" id="PS50054">
    <property type="entry name" value="TYR_PHOSPHATASE_DUAL"/>
    <property type="match status" value="1"/>
</dbReference>
<evidence type="ECO:0000256" key="6">
    <source>
        <dbReference type="ARBA" id="ARBA00023098"/>
    </source>
</evidence>
<evidence type="ECO:0000256" key="15">
    <source>
        <dbReference type="ARBA" id="ARBA00052632"/>
    </source>
</evidence>
<dbReference type="InterPro" id="IPR042165">
    <property type="entry name" value="PTPMT1"/>
</dbReference>
<dbReference type="OrthoDB" id="273181at2759"/>
<accession>A0A210QHJ6</accession>
<protein>
    <recommendedName>
        <fullName evidence="17">Phosphatidylglycerophosphatase and protein-tyrosine phosphatase 1</fullName>
        <ecNumber evidence="11">3.1.3.27</ecNumber>
    </recommendedName>
</protein>
<feature type="domain" description="Tyrosine-protein phosphatase" evidence="18">
    <location>
        <begin position="28"/>
        <end position="179"/>
    </location>
</feature>
<dbReference type="EC" id="3.1.3.27" evidence="11"/>
<dbReference type="Pfam" id="PF00782">
    <property type="entry name" value="DSPc"/>
    <property type="match status" value="1"/>
</dbReference>
<dbReference type="SUPFAM" id="SSF52799">
    <property type="entry name" value="(Phosphotyrosine protein) phosphatases II"/>
    <property type="match status" value="1"/>
</dbReference>
<evidence type="ECO:0000256" key="8">
    <source>
        <dbReference type="ARBA" id="ARBA00023209"/>
    </source>
</evidence>
<evidence type="ECO:0000256" key="2">
    <source>
        <dbReference type="ARBA" id="ARBA00005189"/>
    </source>
</evidence>
<dbReference type="PROSITE" id="PS00383">
    <property type="entry name" value="TYR_PHOSPHATASE_1"/>
    <property type="match status" value="1"/>
</dbReference>
<dbReference type="InterPro" id="IPR020422">
    <property type="entry name" value="TYR_PHOSPHATASE_DUAL_dom"/>
</dbReference>
<keyword evidence="4" id="KW-0378">Hydrolase</keyword>
<evidence type="ECO:0000259" key="19">
    <source>
        <dbReference type="PROSITE" id="PS50056"/>
    </source>
</evidence>
<keyword evidence="7" id="KW-0472">Membrane</keyword>
<evidence type="ECO:0000256" key="14">
    <source>
        <dbReference type="ARBA" id="ARBA00052505"/>
    </source>
</evidence>
<comment type="catalytic activity">
    <reaction evidence="15">
        <text>1,2-di-(9Z-octadecenoyl)-sn-glycero-3-phospho-(1'-sn-glycerol-3'-phosphate) + H2O = 1,2-di-(9Z-octadecenoyl)-sn-glycero-3-phospho-(1'-sn-glycerol) + phosphate</text>
        <dbReference type="Rhea" id="RHEA:42304"/>
        <dbReference type="ChEBI" id="CHEBI:15377"/>
        <dbReference type="ChEBI" id="CHEBI:43474"/>
        <dbReference type="ChEBI" id="CHEBI:75163"/>
        <dbReference type="ChEBI" id="CHEBI:78907"/>
    </reaction>
    <physiologicalReaction direction="left-to-right" evidence="15">
        <dbReference type="Rhea" id="RHEA:42305"/>
    </physiologicalReaction>
</comment>
<comment type="catalytic activity">
    <reaction evidence="14">
        <text>1,2-dibutyryl-sn-glycero-3-phospho-(1D-myo-inositol-5-phosphate) + H2O = 1,2-dibutyryl-sn-glycero-3-phospho-(1D-myo-inositol) + phosphate</text>
        <dbReference type="Rhea" id="RHEA:42584"/>
        <dbReference type="ChEBI" id="CHEBI:15377"/>
        <dbReference type="ChEBI" id="CHEBI:43474"/>
        <dbReference type="ChEBI" id="CHEBI:82605"/>
        <dbReference type="ChEBI" id="CHEBI:82606"/>
    </reaction>
    <physiologicalReaction direction="left-to-right" evidence="14">
        <dbReference type="Rhea" id="RHEA:42585"/>
    </physiologicalReaction>
</comment>
<dbReference type="InterPro" id="IPR000340">
    <property type="entry name" value="Dual-sp_phosphatase_cat-dom"/>
</dbReference>
<keyword evidence="3" id="KW-0444">Lipid biosynthesis</keyword>
<dbReference type="SMART" id="SM00195">
    <property type="entry name" value="DSPc"/>
    <property type="match status" value="1"/>
</dbReference>
<dbReference type="InterPro" id="IPR044596">
    <property type="entry name" value="PTPMT1-like"/>
</dbReference>
<gene>
    <name evidence="20" type="ORF">KP79_PYT21975</name>
</gene>
<keyword evidence="5" id="KW-0904">Protein phosphatase</keyword>
<evidence type="ECO:0000256" key="4">
    <source>
        <dbReference type="ARBA" id="ARBA00022801"/>
    </source>
</evidence>
<evidence type="ECO:0000256" key="5">
    <source>
        <dbReference type="ARBA" id="ARBA00022912"/>
    </source>
</evidence>
<comment type="pathway">
    <text evidence="2">Lipid metabolism.</text>
</comment>
<comment type="caution">
    <text evidence="20">The sequence shown here is derived from an EMBL/GenBank/DDBJ whole genome shotgun (WGS) entry which is preliminary data.</text>
</comment>
<dbReference type="GO" id="GO:0008962">
    <property type="term" value="F:phosphatidylglycerophosphatase activity"/>
    <property type="evidence" value="ECO:0007669"/>
    <property type="project" value="UniProtKB-EC"/>
</dbReference>
<dbReference type="PROSITE" id="PS50056">
    <property type="entry name" value="TYR_PHOSPHATASE_2"/>
    <property type="match status" value="1"/>
</dbReference>
<comment type="catalytic activity">
    <reaction evidence="12">
        <text>a 1,2-diacyl-sn-glycero-3-phospho-(1'-sn-glycero-3'-phosphate) + H2O = a 1,2-diacyl-sn-glycero-3-phospho-(1'-sn-glycerol) + phosphate</text>
        <dbReference type="Rhea" id="RHEA:33751"/>
        <dbReference type="ChEBI" id="CHEBI:15377"/>
        <dbReference type="ChEBI" id="CHEBI:43474"/>
        <dbReference type="ChEBI" id="CHEBI:60110"/>
        <dbReference type="ChEBI" id="CHEBI:64716"/>
        <dbReference type="EC" id="3.1.3.27"/>
    </reaction>
    <physiologicalReaction direction="left-to-right" evidence="12">
        <dbReference type="Rhea" id="RHEA:33752"/>
    </physiologicalReaction>
</comment>
<comment type="catalytic activity">
    <reaction evidence="16">
        <text>1,2-dioctanoyl-sn-glycero-3-phospho-(1D-myo-inositol-5-phosphate) + H2O = 1,2-dioctanoyl-sn-glycero-3-phospho-(1D-myo-inositol) + phosphate</text>
        <dbReference type="Rhea" id="RHEA:42308"/>
        <dbReference type="ChEBI" id="CHEBI:15377"/>
        <dbReference type="ChEBI" id="CHEBI:43474"/>
        <dbReference type="ChEBI" id="CHEBI:65221"/>
        <dbReference type="ChEBI" id="CHEBI:78911"/>
    </reaction>
    <physiologicalReaction direction="left-to-right" evidence="16">
        <dbReference type="Rhea" id="RHEA:42309"/>
    </physiologicalReaction>
</comment>
<dbReference type="STRING" id="6573.A0A210QHJ6"/>
<evidence type="ECO:0000256" key="9">
    <source>
        <dbReference type="ARBA" id="ARBA00023264"/>
    </source>
</evidence>
<dbReference type="AlphaFoldDB" id="A0A210QHJ6"/>
<dbReference type="GO" id="GO:0008654">
    <property type="term" value="P:phospholipid biosynthetic process"/>
    <property type="evidence" value="ECO:0007669"/>
    <property type="project" value="UniProtKB-KW"/>
</dbReference>
<keyword evidence="6" id="KW-0443">Lipid metabolism</keyword>
<evidence type="ECO:0000256" key="11">
    <source>
        <dbReference type="ARBA" id="ARBA00024224"/>
    </source>
</evidence>
<sequence>MSSLFSKVAFYPTLVYNIFLSKVTSRNWYDRIDETVLLGALPLRGITKQLVEEENVRGLVSMTEDFEMSQFVNSEEEWLKVGITQLRLQTVDYVGTPTQENINQAVNFILQHRERRESVYVHCKAGRTRSTTIVACYLIKVNGWTPDEAVDFIKTKRSHIWLREKQLKSINDYYSNWKDFKTIGGA</sequence>
<evidence type="ECO:0000313" key="21">
    <source>
        <dbReference type="Proteomes" id="UP000242188"/>
    </source>
</evidence>
<dbReference type="FunFam" id="3.90.190.10:FF:000060">
    <property type="entry name" value="Phosphatidylglycerophosphatase and protein-tyrosine phosphatase 1"/>
    <property type="match status" value="1"/>
</dbReference>
<dbReference type="InterPro" id="IPR000387">
    <property type="entry name" value="Tyr_Pase_dom"/>
</dbReference>
<evidence type="ECO:0000256" key="17">
    <source>
        <dbReference type="ARBA" id="ARBA00069309"/>
    </source>
</evidence>
<dbReference type="GO" id="GO:0005737">
    <property type="term" value="C:cytoplasm"/>
    <property type="evidence" value="ECO:0007669"/>
    <property type="project" value="UniProtKB-ARBA"/>
</dbReference>
<dbReference type="PANTHER" id="PTHR46712:SF1">
    <property type="entry name" value="PHOSPHATIDYLGLYCEROPHOSPHATASE AND PROTEIN-TYROSINE PHOSPHATASE 1"/>
    <property type="match status" value="1"/>
</dbReference>
<organism evidence="20 21">
    <name type="scientific">Mizuhopecten yessoensis</name>
    <name type="common">Japanese scallop</name>
    <name type="synonym">Patinopecten yessoensis</name>
    <dbReference type="NCBI Taxonomy" id="6573"/>
    <lineage>
        <taxon>Eukaryota</taxon>
        <taxon>Metazoa</taxon>
        <taxon>Spiralia</taxon>
        <taxon>Lophotrochozoa</taxon>
        <taxon>Mollusca</taxon>
        <taxon>Bivalvia</taxon>
        <taxon>Autobranchia</taxon>
        <taxon>Pteriomorphia</taxon>
        <taxon>Pectinida</taxon>
        <taxon>Pectinoidea</taxon>
        <taxon>Pectinidae</taxon>
        <taxon>Mizuhopecten</taxon>
    </lineage>
</organism>
<evidence type="ECO:0000313" key="20">
    <source>
        <dbReference type="EMBL" id="OWF48222.1"/>
    </source>
</evidence>
<dbReference type="CDD" id="cd14524">
    <property type="entry name" value="PTPMT1"/>
    <property type="match status" value="1"/>
</dbReference>
<dbReference type="Gene3D" id="3.90.190.10">
    <property type="entry name" value="Protein tyrosine phosphatase superfamily"/>
    <property type="match status" value="1"/>
</dbReference>
<evidence type="ECO:0000256" key="16">
    <source>
        <dbReference type="ARBA" id="ARBA00052780"/>
    </source>
</evidence>
<keyword evidence="21" id="KW-1185">Reference proteome</keyword>
<dbReference type="InterPro" id="IPR029021">
    <property type="entry name" value="Prot-tyrosine_phosphatase-like"/>
</dbReference>
<dbReference type="GO" id="GO:0004721">
    <property type="term" value="F:phosphoprotein phosphatase activity"/>
    <property type="evidence" value="ECO:0007669"/>
    <property type="project" value="UniProtKB-KW"/>
</dbReference>
<feature type="domain" description="Tyrosine specific protein phosphatases" evidence="19">
    <location>
        <begin position="100"/>
        <end position="168"/>
    </location>
</feature>
<comment type="pathway">
    <text evidence="10">Phospholipid metabolism; phosphatidylglycerol biosynthesis; phosphatidylglycerol from CDP-diacylglycerol: step 2/2.</text>
</comment>
<reference evidence="20 21" key="1">
    <citation type="journal article" date="2017" name="Nat. Ecol. Evol.">
        <title>Scallop genome provides insights into evolution of bilaterian karyotype and development.</title>
        <authorList>
            <person name="Wang S."/>
            <person name="Zhang J."/>
            <person name="Jiao W."/>
            <person name="Li J."/>
            <person name="Xun X."/>
            <person name="Sun Y."/>
            <person name="Guo X."/>
            <person name="Huan P."/>
            <person name="Dong B."/>
            <person name="Zhang L."/>
            <person name="Hu X."/>
            <person name="Sun X."/>
            <person name="Wang J."/>
            <person name="Zhao C."/>
            <person name="Wang Y."/>
            <person name="Wang D."/>
            <person name="Huang X."/>
            <person name="Wang R."/>
            <person name="Lv J."/>
            <person name="Li Y."/>
            <person name="Zhang Z."/>
            <person name="Liu B."/>
            <person name="Lu W."/>
            <person name="Hui Y."/>
            <person name="Liang J."/>
            <person name="Zhou Z."/>
            <person name="Hou R."/>
            <person name="Li X."/>
            <person name="Liu Y."/>
            <person name="Li H."/>
            <person name="Ning X."/>
            <person name="Lin Y."/>
            <person name="Zhao L."/>
            <person name="Xing Q."/>
            <person name="Dou J."/>
            <person name="Li Y."/>
            <person name="Mao J."/>
            <person name="Guo H."/>
            <person name="Dou H."/>
            <person name="Li T."/>
            <person name="Mu C."/>
            <person name="Jiang W."/>
            <person name="Fu Q."/>
            <person name="Fu X."/>
            <person name="Miao Y."/>
            <person name="Liu J."/>
            <person name="Yu Q."/>
            <person name="Li R."/>
            <person name="Liao H."/>
            <person name="Li X."/>
            <person name="Kong Y."/>
            <person name="Jiang Z."/>
            <person name="Chourrout D."/>
            <person name="Li R."/>
            <person name="Bao Z."/>
        </authorList>
    </citation>
    <scope>NUCLEOTIDE SEQUENCE [LARGE SCALE GENOMIC DNA]</scope>
    <source>
        <strain evidence="20 21">PY_sf001</strain>
    </source>
</reference>
<name>A0A210QHJ6_MIZYE</name>
<evidence type="ECO:0000256" key="3">
    <source>
        <dbReference type="ARBA" id="ARBA00022516"/>
    </source>
</evidence>
<evidence type="ECO:0000256" key="13">
    <source>
        <dbReference type="ARBA" id="ARBA00051818"/>
    </source>
</evidence>
<proteinExistence type="predicted"/>
<dbReference type="PANTHER" id="PTHR46712">
    <property type="entry name" value="PHOSPHATIDYLGLYCEROPHOSPHATASE AND PROTEIN-TYROSINE PHOSPHATASE 1"/>
    <property type="match status" value="1"/>
</dbReference>
<comment type="subcellular location">
    <subcellularLocation>
        <location evidence="1">Membrane</location>
    </subcellularLocation>
</comment>
<dbReference type="EMBL" id="NEDP02003642">
    <property type="protein sequence ID" value="OWF48222.1"/>
    <property type="molecule type" value="Genomic_DNA"/>
</dbReference>
<keyword evidence="9" id="KW-1208">Phospholipid metabolism</keyword>
<evidence type="ECO:0000256" key="12">
    <source>
        <dbReference type="ARBA" id="ARBA00050944"/>
    </source>
</evidence>
<evidence type="ECO:0000256" key="10">
    <source>
        <dbReference type="ARBA" id="ARBA00024192"/>
    </source>
</evidence>
<dbReference type="InterPro" id="IPR016130">
    <property type="entry name" value="Tyr_Pase_AS"/>
</dbReference>
<dbReference type="GO" id="GO:0004439">
    <property type="term" value="F:phosphatidylinositol-4,5-bisphosphate 5-phosphatase activity"/>
    <property type="evidence" value="ECO:0007669"/>
    <property type="project" value="TreeGrafter"/>
</dbReference>
<comment type="catalytic activity">
    <reaction evidence="13">
        <text>a 1-acyl-2-hexanoyl-sn-glycero-3-phospho-(1D-myo-inositol-5-phosphate) + H2O = a 1-acyl-2-hexanoyl-sn-glycero-3-phospho-(1D-myo-inositol) + phosphate</text>
        <dbReference type="Rhea" id="RHEA:42320"/>
        <dbReference type="ChEBI" id="CHEBI:15377"/>
        <dbReference type="ChEBI" id="CHEBI:43474"/>
        <dbReference type="ChEBI" id="CHEBI:78930"/>
        <dbReference type="ChEBI" id="CHEBI:78931"/>
    </reaction>
    <physiologicalReaction direction="left-to-right" evidence="13">
        <dbReference type="Rhea" id="RHEA:42321"/>
    </physiologicalReaction>
</comment>
<evidence type="ECO:0000259" key="18">
    <source>
        <dbReference type="PROSITE" id="PS50054"/>
    </source>
</evidence>